<evidence type="ECO:0000313" key="1">
    <source>
        <dbReference type="EMBL" id="CAK8671323.1"/>
    </source>
</evidence>
<name>A0ABP0EY64_CLALP</name>
<sequence length="128" mass="14428">MAEGKFNTSFRYGIAMGLNPMLNWLKRAILMIADPAVPLEWLCGQRFRTARKFNEREIGPGRKTKDYNLSGCITDLSKGLCCNGAIKVIWETSTSWEGLLGSPRHIFHCRTRALCLDLTKHAVNTLNV</sequence>
<reference evidence="1 2" key="1">
    <citation type="submission" date="2024-02" db="EMBL/GenBank/DDBJ databases">
        <authorList>
            <person name="Daric V."/>
            <person name="Darras S."/>
        </authorList>
    </citation>
    <scope>NUCLEOTIDE SEQUENCE [LARGE SCALE GENOMIC DNA]</scope>
</reference>
<dbReference type="EMBL" id="CAWYQH010000001">
    <property type="protein sequence ID" value="CAK8671323.1"/>
    <property type="molecule type" value="Genomic_DNA"/>
</dbReference>
<comment type="caution">
    <text evidence="1">The sequence shown here is derived from an EMBL/GenBank/DDBJ whole genome shotgun (WGS) entry which is preliminary data.</text>
</comment>
<evidence type="ECO:0000313" key="2">
    <source>
        <dbReference type="Proteomes" id="UP001642483"/>
    </source>
</evidence>
<keyword evidence="2" id="KW-1185">Reference proteome</keyword>
<organism evidence="1 2">
    <name type="scientific">Clavelina lepadiformis</name>
    <name type="common">Light-bulb sea squirt</name>
    <name type="synonym">Ascidia lepadiformis</name>
    <dbReference type="NCBI Taxonomy" id="159417"/>
    <lineage>
        <taxon>Eukaryota</taxon>
        <taxon>Metazoa</taxon>
        <taxon>Chordata</taxon>
        <taxon>Tunicata</taxon>
        <taxon>Ascidiacea</taxon>
        <taxon>Aplousobranchia</taxon>
        <taxon>Clavelinidae</taxon>
        <taxon>Clavelina</taxon>
    </lineage>
</organism>
<proteinExistence type="predicted"/>
<accession>A0ABP0EY64</accession>
<protein>
    <submittedName>
        <fullName evidence="1">Uncharacterized protein</fullName>
    </submittedName>
</protein>
<gene>
    <name evidence="1" type="ORF">CVLEPA_LOCUS374</name>
</gene>
<dbReference type="Proteomes" id="UP001642483">
    <property type="component" value="Unassembled WGS sequence"/>
</dbReference>